<evidence type="ECO:0000313" key="3">
    <source>
        <dbReference type="Proteomes" id="UP000307440"/>
    </source>
</evidence>
<reference evidence="2 3" key="1">
    <citation type="journal article" date="2019" name="Nat. Ecol. Evol.">
        <title>Megaphylogeny resolves global patterns of mushroom evolution.</title>
        <authorList>
            <person name="Varga T."/>
            <person name="Krizsan K."/>
            <person name="Foldi C."/>
            <person name="Dima B."/>
            <person name="Sanchez-Garcia M."/>
            <person name="Sanchez-Ramirez S."/>
            <person name="Szollosi G.J."/>
            <person name="Szarkandi J.G."/>
            <person name="Papp V."/>
            <person name="Albert L."/>
            <person name="Andreopoulos W."/>
            <person name="Angelini C."/>
            <person name="Antonin V."/>
            <person name="Barry K.W."/>
            <person name="Bougher N.L."/>
            <person name="Buchanan P."/>
            <person name="Buyck B."/>
            <person name="Bense V."/>
            <person name="Catcheside P."/>
            <person name="Chovatia M."/>
            <person name="Cooper J."/>
            <person name="Damon W."/>
            <person name="Desjardin D."/>
            <person name="Finy P."/>
            <person name="Geml J."/>
            <person name="Haridas S."/>
            <person name="Hughes K."/>
            <person name="Justo A."/>
            <person name="Karasinski D."/>
            <person name="Kautmanova I."/>
            <person name="Kiss B."/>
            <person name="Kocsube S."/>
            <person name="Kotiranta H."/>
            <person name="LaButti K.M."/>
            <person name="Lechner B.E."/>
            <person name="Liimatainen K."/>
            <person name="Lipzen A."/>
            <person name="Lukacs Z."/>
            <person name="Mihaltcheva S."/>
            <person name="Morgado L.N."/>
            <person name="Niskanen T."/>
            <person name="Noordeloos M.E."/>
            <person name="Ohm R.A."/>
            <person name="Ortiz-Santana B."/>
            <person name="Ovrebo C."/>
            <person name="Racz N."/>
            <person name="Riley R."/>
            <person name="Savchenko A."/>
            <person name="Shiryaev A."/>
            <person name="Soop K."/>
            <person name="Spirin V."/>
            <person name="Szebenyi C."/>
            <person name="Tomsovsky M."/>
            <person name="Tulloss R.E."/>
            <person name="Uehling J."/>
            <person name="Grigoriev I.V."/>
            <person name="Vagvolgyi C."/>
            <person name="Papp T."/>
            <person name="Martin F.M."/>
            <person name="Miettinen O."/>
            <person name="Hibbett D.S."/>
            <person name="Nagy L.G."/>
        </authorList>
    </citation>
    <scope>NUCLEOTIDE SEQUENCE [LARGE SCALE GENOMIC DNA]</scope>
    <source>
        <strain evidence="2 3">CBS 121175</strain>
    </source>
</reference>
<evidence type="ECO:0000313" key="2">
    <source>
        <dbReference type="EMBL" id="TFK17975.1"/>
    </source>
</evidence>
<dbReference type="EMBL" id="ML210444">
    <property type="protein sequence ID" value="TFK17975.1"/>
    <property type="molecule type" value="Genomic_DNA"/>
</dbReference>
<dbReference type="AlphaFoldDB" id="A0A5C3KD61"/>
<name>A0A5C3KD61_COPMA</name>
<sequence length="275" mass="30766">MPSSIEISIGKVKIVMSKKEITFVEDAAVFYNQAEKQGELPRYLAALDIIFFRMFPEPAEPRDTYSTRVRGKRTLIERVVMWRRAACTNLVPQIDWRQMFSLNKTRWGVVSHGLRVELAELQALHEENFGRPGAYTYQGLDSEPLIVYPPKAAGHAAQEPKGGDEKGITVDEEGVAKKRASAPKEPRKRLCSGRRSPINQTKKARTSKVKAKGATVETESEDTDCDIVALTLYEFPKMVHGSLKDDGPGPSRRNDRPSTSTRGSRTVFNSDGKEI</sequence>
<feature type="region of interest" description="Disordered" evidence="1">
    <location>
        <begin position="173"/>
        <end position="219"/>
    </location>
</feature>
<dbReference type="Proteomes" id="UP000307440">
    <property type="component" value="Unassembled WGS sequence"/>
</dbReference>
<accession>A0A5C3KD61</accession>
<proteinExistence type="predicted"/>
<feature type="compositionally biased region" description="Basic and acidic residues" evidence="1">
    <location>
        <begin position="242"/>
        <end position="256"/>
    </location>
</feature>
<feature type="compositionally biased region" description="Polar residues" evidence="1">
    <location>
        <begin position="257"/>
        <end position="269"/>
    </location>
</feature>
<feature type="region of interest" description="Disordered" evidence="1">
    <location>
        <begin position="238"/>
        <end position="275"/>
    </location>
</feature>
<keyword evidence="3" id="KW-1185">Reference proteome</keyword>
<protein>
    <submittedName>
        <fullName evidence="2">Uncharacterized protein</fullName>
    </submittedName>
</protein>
<gene>
    <name evidence="2" type="ORF">FA15DRAFT_710304</name>
</gene>
<feature type="compositionally biased region" description="Basic residues" evidence="1">
    <location>
        <begin position="177"/>
        <end position="192"/>
    </location>
</feature>
<organism evidence="2 3">
    <name type="scientific">Coprinopsis marcescibilis</name>
    <name type="common">Agaric fungus</name>
    <name type="synonym">Psathyrella marcescibilis</name>
    <dbReference type="NCBI Taxonomy" id="230819"/>
    <lineage>
        <taxon>Eukaryota</taxon>
        <taxon>Fungi</taxon>
        <taxon>Dikarya</taxon>
        <taxon>Basidiomycota</taxon>
        <taxon>Agaricomycotina</taxon>
        <taxon>Agaricomycetes</taxon>
        <taxon>Agaricomycetidae</taxon>
        <taxon>Agaricales</taxon>
        <taxon>Agaricineae</taxon>
        <taxon>Psathyrellaceae</taxon>
        <taxon>Coprinopsis</taxon>
    </lineage>
</organism>
<feature type="compositionally biased region" description="Basic residues" evidence="1">
    <location>
        <begin position="202"/>
        <end position="211"/>
    </location>
</feature>
<evidence type="ECO:0000256" key="1">
    <source>
        <dbReference type="SAM" id="MobiDB-lite"/>
    </source>
</evidence>